<organism evidence="1 2">
    <name type="scientific">Actinomadura decatromicini</name>
    <dbReference type="NCBI Taxonomy" id="2604572"/>
    <lineage>
        <taxon>Bacteria</taxon>
        <taxon>Bacillati</taxon>
        <taxon>Actinomycetota</taxon>
        <taxon>Actinomycetes</taxon>
        <taxon>Streptosporangiales</taxon>
        <taxon>Thermomonosporaceae</taxon>
        <taxon>Actinomadura</taxon>
    </lineage>
</organism>
<dbReference type="AlphaFoldDB" id="A0A5D3F8C1"/>
<keyword evidence="2" id="KW-1185">Reference proteome</keyword>
<dbReference type="EMBL" id="VSRQ01000008">
    <property type="protein sequence ID" value="TYK44571.1"/>
    <property type="molecule type" value="Genomic_DNA"/>
</dbReference>
<sequence length="149" mass="17088">MGIDVERLVALTEELYKAVPHGFTSKLLLKSPIIKALAQVEDGLEQRAAEMRIRNYLRIAVDEINESTRVDFLPDPISPERMQQALTLLLFLNKGKVPVDSRRADVMELMGAHFAFSTWRARFGREWQLLEVLAERLLLAEEDHQTSSR</sequence>
<reference evidence="1 2" key="1">
    <citation type="submission" date="2019-08" db="EMBL/GenBank/DDBJ databases">
        <title>Actinomadura sp. nov. CYP1-5 isolated from mountain soil.</title>
        <authorList>
            <person name="Songsumanus A."/>
            <person name="Kuncharoen N."/>
            <person name="Kudo T."/>
            <person name="Yuki M."/>
            <person name="Igarashi Y."/>
            <person name="Tanasupawat S."/>
        </authorList>
    </citation>
    <scope>NUCLEOTIDE SEQUENCE [LARGE SCALE GENOMIC DNA]</scope>
    <source>
        <strain evidence="1 2">CYP1-5</strain>
    </source>
</reference>
<comment type="caution">
    <text evidence="1">The sequence shown here is derived from an EMBL/GenBank/DDBJ whole genome shotgun (WGS) entry which is preliminary data.</text>
</comment>
<dbReference type="Proteomes" id="UP000323505">
    <property type="component" value="Unassembled WGS sequence"/>
</dbReference>
<evidence type="ECO:0000313" key="1">
    <source>
        <dbReference type="EMBL" id="TYK44571.1"/>
    </source>
</evidence>
<name>A0A5D3F8C1_9ACTN</name>
<protein>
    <submittedName>
        <fullName evidence="1">Uncharacterized protein</fullName>
    </submittedName>
</protein>
<accession>A0A5D3F8C1</accession>
<dbReference type="RefSeq" id="WP_148766789.1">
    <property type="nucleotide sequence ID" value="NZ_VSRQ01000008.1"/>
</dbReference>
<evidence type="ECO:0000313" key="2">
    <source>
        <dbReference type="Proteomes" id="UP000323505"/>
    </source>
</evidence>
<gene>
    <name evidence="1" type="ORF">FXF68_34500</name>
</gene>
<proteinExistence type="predicted"/>